<evidence type="ECO:0000256" key="4">
    <source>
        <dbReference type="ARBA" id="ARBA00023002"/>
    </source>
</evidence>
<dbReference type="GO" id="GO:0004499">
    <property type="term" value="F:N,N-dimethylaniline monooxygenase activity"/>
    <property type="evidence" value="ECO:0007669"/>
    <property type="project" value="InterPro"/>
</dbReference>
<dbReference type="InterPro" id="IPR045632">
    <property type="entry name" value="DUF6314"/>
</dbReference>
<evidence type="ECO:0000313" key="8">
    <source>
        <dbReference type="Proteomes" id="UP000019373"/>
    </source>
</evidence>
<dbReference type="InterPro" id="IPR020946">
    <property type="entry name" value="Flavin_mOase-like"/>
</dbReference>
<gene>
    <name evidence="7" type="ORF">EPUS_07503</name>
</gene>
<dbReference type="InterPro" id="IPR036188">
    <property type="entry name" value="FAD/NAD-bd_sf"/>
</dbReference>
<dbReference type="GeneID" id="19242385"/>
<dbReference type="Pfam" id="PF19834">
    <property type="entry name" value="DUF6314"/>
    <property type="match status" value="1"/>
</dbReference>
<feature type="domain" description="DUF6314" evidence="6">
    <location>
        <begin position="569"/>
        <end position="735"/>
    </location>
</feature>
<dbReference type="SUPFAM" id="SSF51905">
    <property type="entry name" value="FAD/NAD(P)-binding domain"/>
    <property type="match status" value="2"/>
</dbReference>
<dbReference type="RefSeq" id="XP_007800771.1">
    <property type="nucleotide sequence ID" value="XM_007802580.1"/>
</dbReference>
<accession>U1HW12</accession>
<dbReference type="GO" id="GO:0050661">
    <property type="term" value="F:NADP binding"/>
    <property type="evidence" value="ECO:0007669"/>
    <property type="project" value="InterPro"/>
</dbReference>
<dbReference type="InterPro" id="IPR050346">
    <property type="entry name" value="FMO-like"/>
</dbReference>
<keyword evidence="2" id="KW-0285">Flavoprotein</keyword>
<dbReference type="GO" id="GO:0050660">
    <property type="term" value="F:flavin adenine dinucleotide binding"/>
    <property type="evidence" value="ECO:0007669"/>
    <property type="project" value="InterPro"/>
</dbReference>
<feature type="region of interest" description="Disordered" evidence="5">
    <location>
        <begin position="514"/>
        <end position="541"/>
    </location>
</feature>
<dbReference type="Pfam" id="PF00743">
    <property type="entry name" value="FMO-like"/>
    <property type="match status" value="1"/>
</dbReference>
<evidence type="ECO:0000313" key="7">
    <source>
        <dbReference type="EMBL" id="ERF73569.1"/>
    </source>
</evidence>
<dbReference type="PANTHER" id="PTHR23023">
    <property type="entry name" value="DIMETHYLANILINE MONOOXYGENASE"/>
    <property type="match status" value="1"/>
</dbReference>
<name>U1HW12_ENDPU</name>
<dbReference type="PRINTS" id="PR00368">
    <property type="entry name" value="FADPNR"/>
</dbReference>
<protein>
    <recommendedName>
        <fullName evidence="6">DUF6314 domain-containing protein</fullName>
    </recommendedName>
</protein>
<sequence length="735" mass="80932">MSEPKRVAVIGAGPSGLAAAKSLIHDHPPGTFAPIIYEKLSHVGGIWPVRSDDQANIVPPDMPTNASKHLVSFSDLAWDSVKVHQSKQPGQDIATFPKAHEVGKYLQTYADKYIPSECIRFGTEVISISETDASGPEWNVISRASTKSNITAEEKFTHVIVASGFFAAPEIPQLHGLDKFQGVVIHSSQLRDLDTLLSRMANKTKIVVIGGSMSGGEAAATLAFQISSDRHAAGTHSTNAERLGVYHVTPRPFWSVPPYVPLNPIADGAPNPCPIFAPLDVVFGDLSRRPGDQIRFAPSATFASEAAKMFNALLQSLMGSNQSGWGDGSLTIPNSAFEKPPWLIISTTHAEFVRSGDVKVILGRAAGIEGHTMMVHTGDGEAIELADVGMIVMATGFTPHPALSFLSPAIRQALEYDLSNQYDPIKLFNFGTMHPLIPSLGFVGFYRGPYFGVLEQQARFLGALWSNSLREVPNEPPARVEDIKQRGQFPMGDYVGLMESFAAILGSERWPLSPEHSSREGPAIPARYPGKTVRTNPSAADEQKKACEAMIRTIARQSMFVAPAVFRALQGRWKLTREIRSVIPTYPSGIFRGEANMYPRKPTDDGYAAEFLYTENGELATPEGLRMTGSRSYVYRLSEFEPQAITVWFVKPESGSKEVDYLFHQVQFHEEASGQHQDAWGSGWRAKGSHHLCVEDHYDTEYWFRLHAIEIKEWGIGYTVKGPNKDYWTRATYAR</sequence>
<evidence type="ECO:0000259" key="6">
    <source>
        <dbReference type="Pfam" id="PF19834"/>
    </source>
</evidence>
<dbReference type="EMBL" id="KE720942">
    <property type="protein sequence ID" value="ERF73569.1"/>
    <property type="molecule type" value="Genomic_DNA"/>
</dbReference>
<dbReference type="Proteomes" id="UP000019373">
    <property type="component" value="Unassembled WGS sequence"/>
</dbReference>
<comment type="similarity">
    <text evidence="1">Belongs to the FMO family.</text>
</comment>
<organism evidence="7 8">
    <name type="scientific">Endocarpon pusillum (strain Z07020 / HMAS-L-300199)</name>
    <name type="common">Lichen-forming fungus</name>
    <dbReference type="NCBI Taxonomy" id="1263415"/>
    <lineage>
        <taxon>Eukaryota</taxon>
        <taxon>Fungi</taxon>
        <taxon>Dikarya</taxon>
        <taxon>Ascomycota</taxon>
        <taxon>Pezizomycotina</taxon>
        <taxon>Eurotiomycetes</taxon>
        <taxon>Chaetothyriomycetidae</taxon>
        <taxon>Verrucariales</taxon>
        <taxon>Verrucariaceae</taxon>
        <taxon>Endocarpon</taxon>
    </lineage>
</organism>
<evidence type="ECO:0000256" key="3">
    <source>
        <dbReference type="ARBA" id="ARBA00022827"/>
    </source>
</evidence>
<dbReference type="OrthoDB" id="66881at2759"/>
<dbReference type="AlphaFoldDB" id="U1HW12"/>
<keyword evidence="3" id="KW-0274">FAD</keyword>
<reference evidence="8" key="1">
    <citation type="journal article" date="2014" name="BMC Genomics">
        <title>Genome characteristics reveal the impact of lichenization on lichen-forming fungus Endocarpon pusillum Hedwig (Verrucariales, Ascomycota).</title>
        <authorList>
            <person name="Wang Y.-Y."/>
            <person name="Liu B."/>
            <person name="Zhang X.-Y."/>
            <person name="Zhou Q.-M."/>
            <person name="Zhang T."/>
            <person name="Li H."/>
            <person name="Yu Y.-F."/>
            <person name="Zhang X.-L."/>
            <person name="Hao X.-Y."/>
            <person name="Wang M."/>
            <person name="Wang L."/>
            <person name="Wei J.-C."/>
        </authorList>
    </citation>
    <scope>NUCLEOTIDE SEQUENCE [LARGE SCALE GENOMIC DNA]</scope>
    <source>
        <strain evidence="8">Z07020 / HMAS-L-300199</strain>
    </source>
</reference>
<dbReference type="OMA" id="GQFPMGD"/>
<keyword evidence="8" id="KW-1185">Reference proteome</keyword>
<dbReference type="Gene3D" id="3.50.50.60">
    <property type="entry name" value="FAD/NAD(P)-binding domain"/>
    <property type="match status" value="1"/>
</dbReference>
<dbReference type="HOGENOM" id="CLU_023116_0_0_1"/>
<proteinExistence type="inferred from homology"/>
<dbReference type="eggNOG" id="KOG1399">
    <property type="taxonomic scope" value="Eukaryota"/>
</dbReference>
<evidence type="ECO:0000256" key="1">
    <source>
        <dbReference type="ARBA" id="ARBA00009183"/>
    </source>
</evidence>
<keyword evidence="4" id="KW-0560">Oxidoreductase</keyword>
<evidence type="ECO:0000256" key="5">
    <source>
        <dbReference type="SAM" id="MobiDB-lite"/>
    </source>
</evidence>
<evidence type="ECO:0000256" key="2">
    <source>
        <dbReference type="ARBA" id="ARBA00022630"/>
    </source>
</evidence>